<evidence type="ECO:0000313" key="2">
    <source>
        <dbReference type="EMBL" id="PWK59802.1"/>
    </source>
</evidence>
<dbReference type="AlphaFoldDB" id="A0A316GIH6"/>
<dbReference type="Proteomes" id="UP000245708">
    <property type="component" value="Unassembled WGS sequence"/>
</dbReference>
<gene>
    <name evidence="2" type="ORF">C7455_10688</name>
</gene>
<sequence>MLRLILPILLLLVGVAGGVGAGMLMAPSDAGGAPAAETTEGDAAASENPAQIATPSPGESVASATGLTEYVRLNNQFVVPIVRNGAVRSLVVMSLSIEVDAGTNSAVFDREPRLRDSFLQVMFAHANAGGFDGSFTQAQAMGPLREALREAARRTLGPSMRDVLIVDITRQDA</sequence>
<feature type="region of interest" description="Disordered" evidence="1">
    <location>
        <begin position="29"/>
        <end position="60"/>
    </location>
</feature>
<dbReference type="OrthoDB" id="7864548at2"/>
<accession>A0A316GIH6</accession>
<evidence type="ECO:0000256" key="1">
    <source>
        <dbReference type="SAM" id="MobiDB-lite"/>
    </source>
</evidence>
<name>A0A316GIH6_9RHOB</name>
<organism evidence="2 3">
    <name type="scientific">Roseicyclus mahoneyensis</name>
    <dbReference type="NCBI Taxonomy" id="164332"/>
    <lineage>
        <taxon>Bacteria</taxon>
        <taxon>Pseudomonadati</taxon>
        <taxon>Pseudomonadota</taxon>
        <taxon>Alphaproteobacteria</taxon>
        <taxon>Rhodobacterales</taxon>
        <taxon>Roseobacteraceae</taxon>
        <taxon>Roseicyclus</taxon>
    </lineage>
</organism>
<comment type="caution">
    <text evidence="2">The sequence shown here is derived from an EMBL/GenBank/DDBJ whole genome shotgun (WGS) entry which is preliminary data.</text>
</comment>
<evidence type="ECO:0000313" key="3">
    <source>
        <dbReference type="Proteomes" id="UP000245708"/>
    </source>
</evidence>
<dbReference type="RefSeq" id="WP_109668855.1">
    <property type="nucleotide sequence ID" value="NZ_QGGW01000006.1"/>
</dbReference>
<proteinExistence type="predicted"/>
<protein>
    <recommendedName>
        <fullName evidence="4">Flagellar protein FliL</fullName>
    </recommendedName>
</protein>
<reference evidence="2 3" key="1">
    <citation type="submission" date="2018-05" db="EMBL/GenBank/DDBJ databases">
        <title>Genomic Encyclopedia of Type Strains, Phase IV (KMG-IV): sequencing the most valuable type-strain genomes for metagenomic binning, comparative biology and taxonomic classification.</title>
        <authorList>
            <person name="Goeker M."/>
        </authorList>
    </citation>
    <scope>NUCLEOTIDE SEQUENCE [LARGE SCALE GENOMIC DNA]</scope>
    <source>
        <strain evidence="2 3">DSM 16097</strain>
    </source>
</reference>
<evidence type="ECO:0008006" key="4">
    <source>
        <dbReference type="Google" id="ProtNLM"/>
    </source>
</evidence>
<dbReference type="EMBL" id="QGGW01000006">
    <property type="protein sequence ID" value="PWK59802.1"/>
    <property type="molecule type" value="Genomic_DNA"/>
</dbReference>
<keyword evidence="3" id="KW-1185">Reference proteome</keyword>
<feature type="compositionally biased region" description="Low complexity" evidence="1">
    <location>
        <begin position="29"/>
        <end position="45"/>
    </location>
</feature>